<feature type="transmembrane region" description="Helical" evidence="1">
    <location>
        <begin position="7"/>
        <end position="27"/>
    </location>
</feature>
<evidence type="ECO:0000313" key="2">
    <source>
        <dbReference type="EMBL" id="OXA47879.1"/>
    </source>
</evidence>
<feature type="transmembrane region" description="Helical" evidence="1">
    <location>
        <begin position="208"/>
        <end position="229"/>
    </location>
</feature>
<feature type="transmembrane region" description="Helical" evidence="1">
    <location>
        <begin position="150"/>
        <end position="171"/>
    </location>
</feature>
<evidence type="ECO:0000313" key="3">
    <source>
        <dbReference type="Proteomes" id="UP000198287"/>
    </source>
</evidence>
<accession>A0A226DRN5</accession>
<dbReference type="Proteomes" id="UP000198287">
    <property type="component" value="Unassembled WGS sequence"/>
</dbReference>
<feature type="transmembrane region" description="Helical" evidence="1">
    <location>
        <begin position="77"/>
        <end position="105"/>
    </location>
</feature>
<dbReference type="EMBL" id="LNIX01000012">
    <property type="protein sequence ID" value="OXA47879.1"/>
    <property type="molecule type" value="Genomic_DNA"/>
</dbReference>
<keyword evidence="1" id="KW-1133">Transmembrane helix</keyword>
<dbReference type="AlphaFoldDB" id="A0A226DRN5"/>
<organism evidence="2 3">
    <name type="scientific">Folsomia candida</name>
    <name type="common">Springtail</name>
    <dbReference type="NCBI Taxonomy" id="158441"/>
    <lineage>
        <taxon>Eukaryota</taxon>
        <taxon>Metazoa</taxon>
        <taxon>Ecdysozoa</taxon>
        <taxon>Arthropoda</taxon>
        <taxon>Hexapoda</taxon>
        <taxon>Collembola</taxon>
        <taxon>Entomobryomorpha</taxon>
        <taxon>Isotomoidea</taxon>
        <taxon>Isotomidae</taxon>
        <taxon>Proisotominae</taxon>
        <taxon>Folsomia</taxon>
    </lineage>
</organism>
<comment type="caution">
    <text evidence="2">The sequence shown here is derived from an EMBL/GenBank/DDBJ whole genome shotgun (WGS) entry which is preliminary data.</text>
</comment>
<name>A0A226DRN5_FOLCA</name>
<keyword evidence="3" id="KW-1185">Reference proteome</keyword>
<keyword evidence="1" id="KW-0472">Membrane</keyword>
<sequence length="339" mass="39075">MVQNPRMWTWSITAVATLCATIGYQVWVVDDLDLSVKLANEVLVIEQELKKELSHNRRKWNPPSSPRFQFFDYFTTIFYFLPPILIIIGMHVDAEPFLFVVKYFLKSDPFFTLATRMLLPGCGKIFQLIVLLLAIWPSANFVLYELSRHLILALSATINAAERISVILHCLQKLLCRREDLFHKKYFRYYSRLRIISQSVDSEVKISMVLNLTSLGVLICGTTFVVVHLHEKYSAGMITIYGCVAVVFFMMLGILLNLFGRCDEMCRNFLRSCKNPVMLLGGMSLEERKVYLREVAALPRLILPVGVGQFRLIKLTDDNKARILFYIVDRIANVLIAFR</sequence>
<reference evidence="2 3" key="1">
    <citation type="submission" date="2015-12" db="EMBL/GenBank/DDBJ databases">
        <title>The genome of Folsomia candida.</title>
        <authorList>
            <person name="Faddeeva A."/>
            <person name="Derks M.F."/>
            <person name="Anvar Y."/>
            <person name="Smit S."/>
            <person name="Van Straalen N."/>
            <person name="Roelofs D."/>
        </authorList>
    </citation>
    <scope>NUCLEOTIDE SEQUENCE [LARGE SCALE GENOMIC DNA]</scope>
    <source>
        <strain evidence="2 3">VU population</strain>
        <tissue evidence="2">Whole body</tissue>
    </source>
</reference>
<proteinExistence type="predicted"/>
<protein>
    <recommendedName>
        <fullName evidence="4">Gustatory receptor</fullName>
    </recommendedName>
</protein>
<keyword evidence="1" id="KW-0812">Transmembrane</keyword>
<feature type="transmembrane region" description="Helical" evidence="1">
    <location>
        <begin position="235"/>
        <end position="259"/>
    </location>
</feature>
<gene>
    <name evidence="2" type="ORF">Fcan01_16933</name>
</gene>
<evidence type="ECO:0000256" key="1">
    <source>
        <dbReference type="SAM" id="Phobius"/>
    </source>
</evidence>
<evidence type="ECO:0008006" key="4">
    <source>
        <dbReference type="Google" id="ProtNLM"/>
    </source>
</evidence>